<dbReference type="SMART" id="SM00862">
    <property type="entry name" value="Trans_reg_C"/>
    <property type="match status" value="1"/>
</dbReference>
<dbReference type="GO" id="GO:0006355">
    <property type="term" value="P:regulation of DNA-templated transcription"/>
    <property type="evidence" value="ECO:0007669"/>
    <property type="project" value="InterPro"/>
</dbReference>
<dbReference type="SUPFAM" id="SSF52540">
    <property type="entry name" value="P-loop containing nucleoside triphosphate hydrolases"/>
    <property type="match status" value="1"/>
</dbReference>
<evidence type="ECO:0000259" key="5">
    <source>
        <dbReference type="SMART" id="SM01043"/>
    </source>
</evidence>
<dbReference type="SMART" id="SM01043">
    <property type="entry name" value="BTAD"/>
    <property type="match status" value="1"/>
</dbReference>
<evidence type="ECO:0000256" key="2">
    <source>
        <dbReference type="ARBA" id="ARBA00023012"/>
    </source>
</evidence>
<dbReference type="Gene3D" id="1.10.10.10">
    <property type="entry name" value="Winged helix-like DNA-binding domain superfamily/Winged helix DNA-binding domain"/>
    <property type="match status" value="1"/>
</dbReference>
<keyword evidence="7" id="KW-1185">Reference proteome</keyword>
<dbReference type="PRINTS" id="PR00364">
    <property type="entry name" value="DISEASERSIST"/>
</dbReference>
<dbReference type="Proteomes" id="UP000436138">
    <property type="component" value="Chromosome"/>
</dbReference>
<keyword evidence="2" id="KW-0902">Two-component regulatory system</keyword>
<dbReference type="InterPro" id="IPR005158">
    <property type="entry name" value="BTAD"/>
</dbReference>
<dbReference type="PANTHER" id="PTHR47691">
    <property type="entry name" value="REGULATOR-RELATED"/>
    <property type="match status" value="1"/>
</dbReference>
<dbReference type="Pfam" id="PF00486">
    <property type="entry name" value="Trans_reg_C"/>
    <property type="match status" value="1"/>
</dbReference>
<dbReference type="Pfam" id="PF13401">
    <property type="entry name" value="AAA_22"/>
    <property type="match status" value="1"/>
</dbReference>
<evidence type="ECO:0000313" key="7">
    <source>
        <dbReference type="Proteomes" id="UP000436138"/>
    </source>
</evidence>
<dbReference type="InterPro" id="IPR049945">
    <property type="entry name" value="AAA_22"/>
</dbReference>
<dbReference type="SUPFAM" id="SSF48452">
    <property type="entry name" value="TPR-like"/>
    <property type="match status" value="1"/>
</dbReference>
<feature type="domain" description="OmpR/PhoB-type" evidence="4">
    <location>
        <begin position="71"/>
        <end position="146"/>
    </location>
</feature>
<evidence type="ECO:0000259" key="4">
    <source>
        <dbReference type="SMART" id="SM00862"/>
    </source>
</evidence>
<dbReference type="GO" id="GO:0016887">
    <property type="term" value="F:ATP hydrolysis activity"/>
    <property type="evidence" value="ECO:0007669"/>
    <property type="project" value="InterPro"/>
</dbReference>
<comment type="similarity">
    <text evidence="1">Belongs to the AfsR/DnrI/RedD regulatory family.</text>
</comment>
<dbReference type="GO" id="GO:0000160">
    <property type="term" value="P:phosphorelay signal transduction system"/>
    <property type="evidence" value="ECO:0007669"/>
    <property type="project" value="UniProtKB-KW"/>
</dbReference>
<dbReference type="SUPFAM" id="SSF46894">
    <property type="entry name" value="C-terminal effector domain of the bipartite response regulators"/>
    <property type="match status" value="1"/>
</dbReference>
<gene>
    <name evidence="6" type="ORF">GQF42_04490</name>
</gene>
<keyword evidence="3" id="KW-0238">DNA-binding</keyword>
<dbReference type="Gene3D" id="1.25.40.10">
    <property type="entry name" value="Tetratricopeptide repeat domain"/>
    <property type="match status" value="2"/>
</dbReference>
<dbReference type="CDD" id="cd15831">
    <property type="entry name" value="BTAD"/>
    <property type="match status" value="1"/>
</dbReference>
<dbReference type="InterPro" id="IPR027417">
    <property type="entry name" value="P-loop_NTPase"/>
</dbReference>
<dbReference type="AlphaFoldDB" id="A0A6I6MUE1"/>
<proteinExistence type="inferred from homology"/>
<dbReference type="Gene3D" id="3.40.50.300">
    <property type="entry name" value="P-loop containing nucleotide triphosphate hydrolases"/>
    <property type="match status" value="1"/>
</dbReference>
<dbReference type="InterPro" id="IPR011990">
    <property type="entry name" value="TPR-like_helical_dom_sf"/>
</dbReference>
<dbReference type="GO" id="GO:0003677">
    <property type="term" value="F:DNA binding"/>
    <property type="evidence" value="ECO:0007669"/>
    <property type="project" value="UniProtKB-KW"/>
</dbReference>
<dbReference type="KEGG" id="sbro:GQF42_04490"/>
<evidence type="ECO:0000256" key="1">
    <source>
        <dbReference type="ARBA" id="ARBA00005820"/>
    </source>
</evidence>
<dbReference type="InterPro" id="IPR001867">
    <property type="entry name" value="OmpR/PhoB-type_DNA-bd"/>
</dbReference>
<protein>
    <submittedName>
        <fullName evidence="6">AAA family ATPase</fullName>
    </submittedName>
</protein>
<reference evidence="6 7" key="1">
    <citation type="submission" date="2019-12" db="EMBL/GenBank/DDBJ databases">
        <title>Streptomyces sp. strain T44 isolated from rhizosphere soil of Broussonetia papyrifera.</title>
        <authorList>
            <person name="Mo P."/>
        </authorList>
    </citation>
    <scope>NUCLEOTIDE SEQUENCE [LARGE SCALE GENOMIC DNA]</scope>
    <source>
        <strain evidence="6 7">T44</strain>
    </source>
</reference>
<dbReference type="InterPro" id="IPR058852">
    <property type="entry name" value="HTH_77"/>
</dbReference>
<dbReference type="Pfam" id="PF25872">
    <property type="entry name" value="HTH_77"/>
    <property type="match status" value="1"/>
</dbReference>
<dbReference type="InterPro" id="IPR036388">
    <property type="entry name" value="WH-like_DNA-bd_sf"/>
</dbReference>
<organism evidence="6 7">
    <name type="scientific">Streptomyces broussonetiae</name>
    <dbReference type="NCBI Taxonomy" id="2686304"/>
    <lineage>
        <taxon>Bacteria</taxon>
        <taxon>Bacillati</taxon>
        <taxon>Actinomycetota</taxon>
        <taxon>Actinomycetes</taxon>
        <taxon>Kitasatosporales</taxon>
        <taxon>Streptomycetaceae</taxon>
        <taxon>Streptomyces</taxon>
    </lineage>
</organism>
<name>A0A6I6MUE1_9ACTN</name>
<evidence type="ECO:0000256" key="3">
    <source>
        <dbReference type="ARBA" id="ARBA00023125"/>
    </source>
</evidence>
<evidence type="ECO:0000313" key="6">
    <source>
        <dbReference type="EMBL" id="QHA02644.1"/>
    </source>
</evidence>
<dbReference type="Pfam" id="PF03704">
    <property type="entry name" value="BTAD"/>
    <property type="match status" value="1"/>
</dbReference>
<dbReference type="InterPro" id="IPR016032">
    <property type="entry name" value="Sig_transdc_resp-reg_C-effctor"/>
</dbReference>
<dbReference type="PANTHER" id="PTHR47691:SF3">
    <property type="entry name" value="HTH-TYPE TRANSCRIPTIONAL REGULATOR RV0890C-RELATED"/>
    <property type="match status" value="1"/>
</dbReference>
<accession>A0A6I6MUE1</accession>
<sequence length="1005" mass="106519">MRLSGAVQGVPHCGGTGFQPAYSFSGFQSTCGPRATGPESHTRVRRRPGPRGGEAVIFCRVLGPIEVEIEGGTAELGGPIPRRLLAALSAGAGSAVSLSTLAEVVWDAELTAEVTNAIRVTVHRLRSALGPGQRGRLESTPQGYRLALAPEESDHGLFERRVERGTGEPADTDPSAAVRMLESALALWRGRPWTELGESLHVSGLRARMTELREIALEELQAARLARGETARAVAALSQSVIEAPYRERRWELLALGLYRSGRQGHALAELRRVRGLLVEELGAEPGPALRALEQRMLVHDPSLLTVPAPVPVSARPDEPPSADRDVRPPAVARPLTRLIGRARELSLLDAELAAARLVTITGPAGVGKTRLALEHAADRADARLVRLADLRSPELLAPTIALAVDGTRTASDPLAAAAHALADRHEVLVLDNCEHLTDALADVVLPLLVRCPGLRILATSRWALGLDGEHVLTLAPLPLDGEDGTAVELLFDRVRAHRTGWTPTARDTEAATTVCTALDGLPLAIELAAARARSFGLADIAAHVHERFDALGTPARGSVSPHHSLVAAIGWSIEQLPDRERALLLRLWPFDGGFCWQAAASVRPADTDQAVFAGLAALVDRSVLTADVSSGHVRYRLLETIRRHCRAIDPDRAATLRAHAEWVRSFVAEQALLFTGPRFSEAVHALAGELANIRASIAHDLDHAPAQALRTTGVLRYLWVSAGPVLEGRALLRRALDACPEAPVTDRAAALIGISVTSSHAGDTGAALAAADAALALLDDRDPVHDDLLLDAHMRRCNALADMEAGARMRAAALAFQAACDRRDPPGFLRASALWGIAVVHFQDGDTAAVTETLSRAREIAAGCGFTSGEAISDLQLAWYLLADEQGGEAVACRALDLLVRAVAVFEGQPNGSDELGALYAGVVALASLGARESAARLHRAVADHAARSGTDPGRYMRCAGPDLADRVTRLLEALPPVAGGAPMAWEDMVALFTGTAGALTARP</sequence>
<dbReference type="EMBL" id="CP047020">
    <property type="protein sequence ID" value="QHA02644.1"/>
    <property type="molecule type" value="Genomic_DNA"/>
</dbReference>
<feature type="domain" description="Bacterial transcriptional activator" evidence="5">
    <location>
        <begin position="153"/>
        <end position="298"/>
    </location>
</feature>